<dbReference type="AlphaFoldDB" id="A0A0J9XZG5"/>
<reference evidence="1" key="1">
    <citation type="journal article" date="2007" name="Science">
        <title>Draft genome of the filarial nematode parasite Brugia malayi.</title>
        <authorList>
            <person name="Ghedin E."/>
            <person name="Wang S."/>
            <person name="Spiro D."/>
            <person name="Caler E."/>
            <person name="Zhao Q."/>
            <person name="Crabtree J."/>
            <person name="Allen J.E."/>
            <person name="Delcher A.L."/>
            <person name="Guiliano D.B."/>
            <person name="Miranda-Saavedra D."/>
            <person name="Angiuoli S.V."/>
            <person name="Creasy T."/>
            <person name="Amedeo P."/>
            <person name="Haas B."/>
            <person name="El-Sayed N.M."/>
            <person name="Wortman J.R."/>
            <person name="Feldblyum T."/>
            <person name="Tallon L."/>
            <person name="Schatz M."/>
            <person name="Shumway M."/>
            <person name="Koo H."/>
            <person name="Salzberg S.L."/>
            <person name="Schobel S."/>
            <person name="Pertea M."/>
            <person name="Pop M."/>
            <person name="White O."/>
            <person name="Barton G.J."/>
            <person name="Carlow C.K."/>
            <person name="Crawford M.J."/>
            <person name="Daub J."/>
            <person name="Dimmic M.W."/>
            <person name="Estes C.F."/>
            <person name="Foster J.M."/>
            <person name="Ganatra M."/>
            <person name="Gregory W.F."/>
            <person name="Johnson N.M."/>
            <person name="Jin J."/>
            <person name="Komuniecki R."/>
            <person name="Korf I."/>
            <person name="Kumar S."/>
            <person name="Laney S."/>
            <person name="Li B.W."/>
            <person name="Li W."/>
            <person name="Lindblom T.H."/>
            <person name="Lustigman S."/>
            <person name="Ma D."/>
            <person name="Maina C.V."/>
            <person name="Martin D.M."/>
            <person name="McCarter J.P."/>
            <person name="McReynolds L."/>
            <person name="Mitreva M."/>
            <person name="Nutman T.B."/>
            <person name="Parkinson J."/>
            <person name="Peregrin-Alvarez J.M."/>
            <person name="Poole C."/>
            <person name="Ren Q."/>
            <person name="Saunders L."/>
            <person name="Sluder A.E."/>
            <person name="Smith K."/>
            <person name="Stanke M."/>
            <person name="Unnasch T.R."/>
            <person name="Ware J."/>
            <person name="Wei A.D."/>
            <person name="Weil G."/>
            <person name="Williams D.J."/>
            <person name="Zhang Y."/>
            <person name="Williams S.A."/>
            <person name="Fraser-Liggett C."/>
            <person name="Slatko B."/>
            <person name="Blaxter M.L."/>
            <person name="Scott A.L."/>
        </authorList>
    </citation>
    <scope>NUCLEOTIDE SEQUENCE</scope>
    <source>
        <strain evidence="1">FR3</strain>
    </source>
</reference>
<gene>
    <name evidence="1" type="ORF">Bm13289</name>
    <name evidence="1" type="ORF">BM_Bm13289</name>
</gene>
<organism evidence="1">
    <name type="scientific">Brugia malayi</name>
    <name type="common">Filarial nematode worm</name>
    <dbReference type="NCBI Taxonomy" id="6279"/>
    <lineage>
        <taxon>Eukaryota</taxon>
        <taxon>Metazoa</taxon>
        <taxon>Ecdysozoa</taxon>
        <taxon>Nematoda</taxon>
        <taxon>Chromadorea</taxon>
        <taxon>Rhabditida</taxon>
        <taxon>Spirurina</taxon>
        <taxon>Spiruromorpha</taxon>
        <taxon>Filarioidea</taxon>
        <taxon>Onchocercidae</taxon>
        <taxon>Brugia</taxon>
    </lineage>
</organism>
<protein>
    <submittedName>
        <fullName evidence="1">Bm13289</fullName>
    </submittedName>
</protein>
<accession>A0A0J9XZG5</accession>
<dbReference type="EMBL" id="LN857006">
    <property type="protein sequence ID" value="CDP99105.1"/>
    <property type="molecule type" value="Genomic_DNA"/>
</dbReference>
<proteinExistence type="predicted"/>
<sequence length="58" mass="6755">MIVKHTSMPSIKNLKTQITSLKTPIEIPPSTINNRMFNKRETICGYRILEMLKSTMQF</sequence>
<name>A0A0J9XZG5_BRUMA</name>
<reference evidence="1" key="2">
    <citation type="submission" date="2012-12" db="EMBL/GenBank/DDBJ databases">
        <authorList>
            <person name="Gao Y.W."/>
            <person name="Fan S.T."/>
            <person name="Sun H.T."/>
            <person name="Wang Z."/>
            <person name="Gao X.L."/>
            <person name="Li Y.G."/>
            <person name="Wang T.C."/>
            <person name="Zhang K."/>
            <person name="Xu W.W."/>
            <person name="Yu Z.J."/>
            <person name="Xia X.Z."/>
        </authorList>
    </citation>
    <scope>NUCLEOTIDE SEQUENCE</scope>
    <source>
        <strain evidence="1">FR3</strain>
    </source>
</reference>
<evidence type="ECO:0000313" key="1">
    <source>
        <dbReference type="EMBL" id="CDP99105.1"/>
    </source>
</evidence>